<comment type="caution">
    <text evidence="1">The sequence shown here is derived from an EMBL/GenBank/DDBJ whole genome shotgun (WGS) entry which is preliminary data.</text>
</comment>
<evidence type="ECO:0000313" key="2">
    <source>
        <dbReference type="Proteomes" id="UP001418222"/>
    </source>
</evidence>
<accession>A0AAP0BHU4</accession>
<sequence length="233" mass="25342">MAEPRKPHLMAARNILKYVKTTSDMGFFYRIGMSFVLQGYSDADYGGDSDDRKSTSGYVFTCGSASISWCNKNSLKSSPHSFLRAIGCLALKHRREGGGDGEVGRRRIEDGGAAGQRKWLTTCKPSSIGSKALVRGRKAIGIGENFPRVLSPYDMNIFPPFLLSFTNHPNMDAIVLISTLCFLHTIFVVTGDSIAGSKSATGEGVSLVVSRDTTQHTAWIGRARRACLALEKP</sequence>
<dbReference type="Proteomes" id="UP001418222">
    <property type="component" value="Unassembled WGS sequence"/>
</dbReference>
<name>A0AAP0BHU4_9ASPA</name>
<dbReference type="AlphaFoldDB" id="A0AAP0BHU4"/>
<dbReference type="EMBL" id="JBBWWQ010000009">
    <property type="protein sequence ID" value="KAK8938849.1"/>
    <property type="molecule type" value="Genomic_DNA"/>
</dbReference>
<dbReference type="PANTHER" id="PTHR11439:SF480">
    <property type="entry name" value="REVERSE TRANSCRIPTASE TY1_COPIA-TYPE DOMAIN-CONTAINING PROTEIN"/>
    <property type="match status" value="1"/>
</dbReference>
<protein>
    <submittedName>
        <fullName evidence="1">Uncharacterized protein</fullName>
    </submittedName>
</protein>
<reference evidence="1 2" key="1">
    <citation type="journal article" date="2022" name="Nat. Plants">
        <title>Genomes of leafy and leafless Platanthera orchids illuminate the evolution of mycoheterotrophy.</title>
        <authorList>
            <person name="Li M.H."/>
            <person name="Liu K.W."/>
            <person name="Li Z."/>
            <person name="Lu H.C."/>
            <person name="Ye Q.L."/>
            <person name="Zhang D."/>
            <person name="Wang J.Y."/>
            <person name="Li Y.F."/>
            <person name="Zhong Z.M."/>
            <person name="Liu X."/>
            <person name="Yu X."/>
            <person name="Liu D.K."/>
            <person name="Tu X.D."/>
            <person name="Liu B."/>
            <person name="Hao Y."/>
            <person name="Liao X.Y."/>
            <person name="Jiang Y.T."/>
            <person name="Sun W.H."/>
            <person name="Chen J."/>
            <person name="Chen Y.Q."/>
            <person name="Ai Y."/>
            <person name="Zhai J.W."/>
            <person name="Wu S.S."/>
            <person name="Zhou Z."/>
            <person name="Hsiao Y.Y."/>
            <person name="Wu W.L."/>
            <person name="Chen Y.Y."/>
            <person name="Lin Y.F."/>
            <person name="Hsu J.L."/>
            <person name="Li C.Y."/>
            <person name="Wang Z.W."/>
            <person name="Zhao X."/>
            <person name="Zhong W.Y."/>
            <person name="Ma X.K."/>
            <person name="Ma L."/>
            <person name="Huang J."/>
            <person name="Chen G.Z."/>
            <person name="Huang M.Z."/>
            <person name="Huang L."/>
            <person name="Peng D.H."/>
            <person name="Luo Y.B."/>
            <person name="Zou S.Q."/>
            <person name="Chen S.P."/>
            <person name="Lan S."/>
            <person name="Tsai W.C."/>
            <person name="Van de Peer Y."/>
            <person name="Liu Z.J."/>
        </authorList>
    </citation>
    <scope>NUCLEOTIDE SEQUENCE [LARGE SCALE GENOMIC DNA]</scope>
    <source>
        <strain evidence="1">Lor287</strain>
    </source>
</reference>
<organism evidence="1 2">
    <name type="scientific">Platanthera zijinensis</name>
    <dbReference type="NCBI Taxonomy" id="2320716"/>
    <lineage>
        <taxon>Eukaryota</taxon>
        <taxon>Viridiplantae</taxon>
        <taxon>Streptophyta</taxon>
        <taxon>Embryophyta</taxon>
        <taxon>Tracheophyta</taxon>
        <taxon>Spermatophyta</taxon>
        <taxon>Magnoliopsida</taxon>
        <taxon>Liliopsida</taxon>
        <taxon>Asparagales</taxon>
        <taxon>Orchidaceae</taxon>
        <taxon>Orchidoideae</taxon>
        <taxon>Orchideae</taxon>
        <taxon>Orchidinae</taxon>
        <taxon>Platanthera</taxon>
    </lineage>
</organism>
<keyword evidence="2" id="KW-1185">Reference proteome</keyword>
<dbReference type="PANTHER" id="PTHR11439">
    <property type="entry name" value="GAG-POL-RELATED RETROTRANSPOSON"/>
    <property type="match status" value="1"/>
</dbReference>
<evidence type="ECO:0000313" key="1">
    <source>
        <dbReference type="EMBL" id="KAK8938849.1"/>
    </source>
</evidence>
<gene>
    <name evidence="1" type="ORF">KSP39_PZI010942</name>
</gene>
<proteinExistence type="predicted"/>